<feature type="chain" id="PRO_5020843636" evidence="7">
    <location>
        <begin position="33"/>
        <end position="278"/>
    </location>
</feature>
<evidence type="ECO:0000256" key="4">
    <source>
        <dbReference type="ARBA" id="ARBA00023136"/>
    </source>
</evidence>
<comment type="similarity">
    <text evidence="2">Belongs to the NlpA lipoprotein family.</text>
</comment>
<evidence type="ECO:0000256" key="7">
    <source>
        <dbReference type="SAM" id="SignalP"/>
    </source>
</evidence>
<dbReference type="RefSeq" id="WP_129149997.1">
    <property type="nucleotide sequence ID" value="NZ_JBHSDO010000013.1"/>
</dbReference>
<gene>
    <name evidence="8" type="ORF">C7R54_09870</name>
</gene>
<keyword evidence="5" id="KW-0564">Palmitate</keyword>
<reference evidence="8 9" key="1">
    <citation type="journal article" date="2017" name="Int. J. Syst. Evol. Microbiol.">
        <title>Achromobacter aloeverae sp. nov., isolated from the root of Aloe vera (L.) Burm.f.</title>
        <authorList>
            <person name="Kuncharoen N."/>
            <person name="Muramatsu Y."/>
            <person name="Shibata C."/>
            <person name="Kamakura Y."/>
            <person name="Nakagawa Y."/>
            <person name="Tanasupawat S."/>
        </authorList>
    </citation>
    <scope>NUCLEOTIDE SEQUENCE [LARGE SCALE GENOMIC DNA]</scope>
    <source>
        <strain evidence="8 9">AVA-1</strain>
    </source>
</reference>
<dbReference type="GO" id="GO:0016020">
    <property type="term" value="C:membrane"/>
    <property type="evidence" value="ECO:0007669"/>
    <property type="project" value="UniProtKB-SubCell"/>
</dbReference>
<keyword evidence="3 7" id="KW-0732">Signal</keyword>
<keyword evidence="4" id="KW-0472">Membrane</keyword>
<dbReference type="InterPro" id="IPR004872">
    <property type="entry name" value="Lipoprotein_NlpA"/>
</dbReference>
<evidence type="ECO:0000256" key="3">
    <source>
        <dbReference type="ARBA" id="ARBA00022729"/>
    </source>
</evidence>
<sequence length="278" mass="30318">MTRDRHVRRSVLAALGAAAALPLLTATRGARAQNAPLRIGVIPSVANEATEIAIAQAREQGVQARLVELSDWVMPNVGVAEGSLDVNYFQHAPFLDLFNKSRGQNLVPIAYGYSTTIGLFSKKLKRGDAMPHGASIGIPADPVNTGRALLLLQAMGLIRLKDGVAEKATLLDVTDNPHKLKFVSIEGSQASRTFDDVTASVTYTTFAKHGGLDEKDGLAFDNNDPVNVRRYAIRWVTLPNRAEDARLLKFIAIYQQSAEVKATLRRLYGDLIDFPWQA</sequence>
<dbReference type="Pfam" id="PF03180">
    <property type="entry name" value="Lipoprotein_9"/>
    <property type="match status" value="1"/>
</dbReference>
<evidence type="ECO:0000313" key="8">
    <source>
        <dbReference type="EMBL" id="RXN91442.1"/>
    </source>
</evidence>
<dbReference type="AlphaFoldDB" id="A0A4Q1HNA4"/>
<comment type="caution">
    <text evidence="8">The sequence shown here is derived from an EMBL/GenBank/DDBJ whole genome shotgun (WGS) entry which is preliminary data.</text>
</comment>
<dbReference type="PANTHER" id="PTHR30429">
    <property type="entry name" value="D-METHIONINE-BINDING LIPOPROTEIN METQ"/>
    <property type="match status" value="1"/>
</dbReference>
<dbReference type="Proteomes" id="UP000290849">
    <property type="component" value="Unassembled WGS sequence"/>
</dbReference>
<evidence type="ECO:0000313" key="9">
    <source>
        <dbReference type="Proteomes" id="UP000290849"/>
    </source>
</evidence>
<dbReference type="OrthoDB" id="9812878at2"/>
<accession>A0A4Q1HNA4</accession>
<dbReference type="SUPFAM" id="SSF53850">
    <property type="entry name" value="Periplasmic binding protein-like II"/>
    <property type="match status" value="1"/>
</dbReference>
<keyword evidence="6" id="KW-0449">Lipoprotein</keyword>
<name>A0A4Q1HNA4_9BURK</name>
<comment type="subcellular location">
    <subcellularLocation>
        <location evidence="1">Membrane</location>
        <topology evidence="1">Lipid-anchor</topology>
    </subcellularLocation>
</comment>
<dbReference type="PANTHER" id="PTHR30429:SF1">
    <property type="entry name" value="D-METHIONINE-BINDING LIPOPROTEIN METQ-RELATED"/>
    <property type="match status" value="1"/>
</dbReference>
<evidence type="ECO:0000256" key="5">
    <source>
        <dbReference type="ARBA" id="ARBA00023139"/>
    </source>
</evidence>
<protein>
    <submittedName>
        <fullName evidence="8">Iron ABC transporter substrate-binding protein</fullName>
    </submittedName>
</protein>
<evidence type="ECO:0000256" key="2">
    <source>
        <dbReference type="ARBA" id="ARBA00008973"/>
    </source>
</evidence>
<dbReference type="PROSITE" id="PS51318">
    <property type="entry name" value="TAT"/>
    <property type="match status" value="1"/>
</dbReference>
<organism evidence="8 9">
    <name type="scientific">Achromobacter aloeverae</name>
    <dbReference type="NCBI Taxonomy" id="1750518"/>
    <lineage>
        <taxon>Bacteria</taxon>
        <taxon>Pseudomonadati</taxon>
        <taxon>Pseudomonadota</taxon>
        <taxon>Betaproteobacteria</taxon>
        <taxon>Burkholderiales</taxon>
        <taxon>Alcaligenaceae</taxon>
        <taxon>Achromobacter</taxon>
    </lineage>
</organism>
<proteinExistence type="inferred from homology"/>
<feature type="signal peptide" evidence="7">
    <location>
        <begin position="1"/>
        <end position="32"/>
    </location>
</feature>
<evidence type="ECO:0000256" key="1">
    <source>
        <dbReference type="ARBA" id="ARBA00004635"/>
    </source>
</evidence>
<dbReference type="InterPro" id="IPR006311">
    <property type="entry name" value="TAT_signal"/>
</dbReference>
<keyword evidence="9" id="KW-1185">Reference proteome</keyword>
<dbReference type="EMBL" id="PYAL01000002">
    <property type="protein sequence ID" value="RXN91442.1"/>
    <property type="molecule type" value="Genomic_DNA"/>
</dbReference>
<dbReference type="Gene3D" id="3.40.190.10">
    <property type="entry name" value="Periplasmic binding protein-like II"/>
    <property type="match status" value="2"/>
</dbReference>
<evidence type="ECO:0000256" key="6">
    <source>
        <dbReference type="ARBA" id="ARBA00023288"/>
    </source>
</evidence>